<comment type="caution">
    <text evidence="2">The sequence shown here is derived from an EMBL/GenBank/DDBJ whole genome shotgun (WGS) entry which is preliminary data.</text>
</comment>
<dbReference type="InterPro" id="IPR046717">
    <property type="entry name" value="DUF6609"/>
</dbReference>
<keyword evidence="1" id="KW-0812">Transmembrane</keyword>
<feature type="transmembrane region" description="Helical" evidence="1">
    <location>
        <begin position="83"/>
        <end position="104"/>
    </location>
</feature>
<accession>A0ABW8TDU8</accession>
<dbReference type="EMBL" id="JBJIAA010000006">
    <property type="protein sequence ID" value="MFL0250585.1"/>
    <property type="molecule type" value="Genomic_DNA"/>
</dbReference>
<proteinExistence type="predicted"/>
<dbReference type="RefSeq" id="WP_406787249.1">
    <property type="nucleotide sequence ID" value="NZ_JBJIAA010000006.1"/>
</dbReference>
<feature type="transmembrane region" description="Helical" evidence="1">
    <location>
        <begin position="133"/>
        <end position="150"/>
    </location>
</feature>
<feature type="transmembrane region" description="Helical" evidence="1">
    <location>
        <begin position="45"/>
        <end position="62"/>
    </location>
</feature>
<evidence type="ECO:0000256" key="1">
    <source>
        <dbReference type="SAM" id="Phobius"/>
    </source>
</evidence>
<sequence>METLLCKLGYNEKLNFLNKGRCGIWLIWIGAVIILGTIIGGSNCLNPLVFGVGYSFGMFMMLKSKFVKKHFSLGENSKFQNKISGISILFMFVLMSLISGRYFATYNYRMIWLGALLATAIHFIPFSIVHGKLLLVLSIPLAINALVGMLEPSVNFYYFGIIDGIIKILFGIMLIKTRKTISE</sequence>
<dbReference type="Proteomes" id="UP001623592">
    <property type="component" value="Unassembled WGS sequence"/>
</dbReference>
<feature type="transmembrane region" description="Helical" evidence="1">
    <location>
        <begin position="156"/>
        <end position="175"/>
    </location>
</feature>
<protein>
    <submittedName>
        <fullName evidence="2">DUF6609 family protein</fullName>
    </submittedName>
</protein>
<keyword evidence="1" id="KW-0472">Membrane</keyword>
<keyword evidence="1" id="KW-1133">Transmembrane helix</keyword>
<feature type="transmembrane region" description="Helical" evidence="1">
    <location>
        <begin position="110"/>
        <end position="126"/>
    </location>
</feature>
<gene>
    <name evidence="2" type="ORF">ACJDT4_09145</name>
</gene>
<organism evidence="2 3">
    <name type="scientific">Clostridium neuense</name>
    <dbReference type="NCBI Taxonomy" id="1728934"/>
    <lineage>
        <taxon>Bacteria</taxon>
        <taxon>Bacillati</taxon>
        <taxon>Bacillota</taxon>
        <taxon>Clostridia</taxon>
        <taxon>Eubacteriales</taxon>
        <taxon>Clostridiaceae</taxon>
        <taxon>Clostridium</taxon>
    </lineage>
</organism>
<evidence type="ECO:0000313" key="2">
    <source>
        <dbReference type="EMBL" id="MFL0250585.1"/>
    </source>
</evidence>
<reference evidence="2 3" key="1">
    <citation type="submission" date="2024-11" db="EMBL/GenBank/DDBJ databases">
        <authorList>
            <person name="Heng Y.C."/>
            <person name="Lim A.C.H."/>
            <person name="Lee J.K.Y."/>
            <person name="Kittelmann S."/>
        </authorList>
    </citation>
    <scope>NUCLEOTIDE SEQUENCE [LARGE SCALE GENOMIC DNA]</scope>
    <source>
        <strain evidence="2 3">WILCCON 0114</strain>
    </source>
</reference>
<name>A0ABW8TDU8_9CLOT</name>
<keyword evidence="3" id="KW-1185">Reference proteome</keyword>
<dbReference type="Pfam" id="PF20313">
    <property type="entry name" value="DUF6609"/>
    <property type="match status" value="1"/>
</dbReference>
<feature type="transmembrane region" description="Helical" evidence="1">
    <location>
        <begin position="22"/>
        <end position="39"/>
    </location>
</feature>
<evidence type="ECO:0000313" key="3">
    <source>
        <dbReference type="Proteomes" id="UP001623592"/>
    </source>
</evidence>